<proteinExistence type="predicted"/>
<evidence type="ECO:0000259" key="1">
    <source>
        <dbReference type="Pfam" id="PF00149"/>
    </source>
</evidence>
<dbReference type="SUPFAM" id="SSF56300">
    <property type="entry name" value="Metallo-dependent phosphatases"/>
    <property type="match status" value="1"/>
</dbReference>
<dbReference type="RefSeq" id="WP_248825293.1">
    <property type="nucleotide sequence ID" value="NZ_JALKFT010000013.1"/>
</dbReference>
<comment type="caution">
    <text evidence="2">The sequence shown here is derived from an EMBL/GenBank/DDBJ whole genome shotgun (WGS) entry which is preliminary data.</text>
</comment>
<evidence type="ECO:0000313" key="3">
    <source>
        <dbReference type="Proteomes" id="UP001201873"/>
    </source>
</evidence>
<dbReference type="Proteomes" id="UP001201873">
    <property type="component" value="Unassembled WGS sequence"/>
</dbReference>
<dbReference type="InterPro" id="IPR029052">
    <property type="entry name" value="Metallo-depent_PP-like"/>
</dbReference>
<dbReference type="Gene3D" id="3.60.21.10">
    <property type="match status" value="1"/>
</dbReference>
<dbReference type="Pfam" id="PF00149">
    <property type="entry name" value="Metallophos"/>
    <property type="match status" value="1"/>
</dbReference>
<keyword evidence="3" id="KW-1185">Reference proteome</keyword>
<name>A0ABT0JZM2_9ACTN</name>
<protein>
    <submittedName>
        <fullName evidence="2">Metallophosphatase family protein</fullName>
    </submittedName>
</protein>
<reference evidence="2 3" key="1">
    <citation type="submission" date="2022-04" db="EMBL/GenBank/DDBJ databases">
        <title>Genome diversity in the genus Frankia.</title>
        <authorList>
            <person name="Carlos-Shanley C."/>
            <person name="Hahn D."/>
        </authorList>
    </citation>
    <scope>NUCLEOTIDE SEQUENCE [LARGE SCALE GENOMIC DNA]</scope>
    <source>
        <strain evidence="2 3">Ag45/Mut15</strain>
    </source>
</reference>
<sequence length="291" mass="31883">MRYALFADLHGRPKALERIMVAAERAGADELVCLGDYLEARVPRRLHDPGRDWSLPAVVDRDPPLWRRLATVRRIRGNQEERIRELLRPERTPPELAALLDAPAWARLHGLLALHGHQIRWDLVTGTPPARLSAEPRPPAAPSLTPRVDPTPAVDLLVPRAADVPRWPVVVVGHTHQNAVFEIDWPTESVRPAEPPVRMISVGPGEVLRVPPAPVSPESVSSVGGSAVLVPPATGLPTGGLSGVGGRTLVVNVGPARGRMQNWLLYDTDRGEICFHAITRPRKESERARSD</sequence>
<evidence type="ECO:0000313" key="2">
    <source>
        <dbReference type="EMBL" id="MCK9876989.1"/>
    </source>
</evidence>
<feature type="domain" description="Calcineurin-like phosphoesterase" evidence="1">
    <location>
        <begin position="1"/>
        <end position="177"/>
    </location>
</feature>
<accession>A0ABT0JZM2</accession>
<dbReference type="CDD" id="cd00838">
    <property type="entry name" value="MPP_superfamily"/>
    <property type="match status" value="1"/>
</dbReference>
<organism evidence="2 3">
    <name type="scientific">Frankia umida</name>
    <dbReference type="NCBI Taxonomy" id="573489"/>
    <lineage>
        <taxon>Bacteria</taxon>
        <taxon>Bacillati</taxon>
        <taxon>Actinomycetota</taxon>
        <taxon>Actinomycetes</taxon>
        <taxon>Frankiales</taxon>
        <taxon>Frankiaceae</taxon>
        <taxon>Frankia</taxon>
    </lineage>
</organism>
<dbReference type="EMBL" id="JALKFT010000013">
    <property type="protein sequence ID" value="MCK9876989.1"/>
    <property type="molecule type" value="Genomic_DNA"/>
</dbReference>
<dbReference type="InterPro" id="IPR004843">
    <property type="entry name" value="Calcineurin-like_PHP"/>
</dbReference>
<gene>
    <name evidence="2" type="ORF">MXD59_14610</name>
</gene>